<name>A0A849AAP8_9ACTN</name>
<gene>
    <name evidence="1" type="ORF">HKD39_18245</name>
</gene>
<dbReference type="EMBL" id="JABEND010000016">
    <property type="protein sequence ID" value="NNG37605.1"/>
    <property type="molecule type" value="Genomic_DNA"/>
</dbReference>
<accession>A0A849AAP8</accession>
<evidence type="ECO:0000313" key="1">
    <source>
        <dbReference type="EMBL" id="NNG37605.1"/>
    </source>
</evidence>
<dbReference type="NCBIfam" id="TIGR03941">
    <property type="entry name" value="tRNA_deam_assoc"/>
    <property type="match status" value="1"/>
</dbReference>
<dbReference type="RefSeq" id="WP_171201304.1">
    <property type="nucleotide sequence ID" value="NZ_JABEND010000016.1"/>
</dbReference>
<protein>
    <submittedName>
        <fullName evidence="1">tRNA adenosine deaminase-associated protein</fullName>
    </submittedName>
</protein>
<keyword evidence="2" id="KW-1185">Reference proteome</keyword>
<evidence type="ECO:0000313" key="2">
    <source>
        <dbReference type="Proteomes" id="UP000562984"/>
    </source>
</evidence>
<dbReference type="AlphaFoldDB" id="A0A849AAP8"/>
<proteinExistence type="predicted"/>
<comment type="caution">
    <text evidence="1">The sequence shown here is derived from an EMBL/GenBank/DDBJ whole genome shotgun (WGS) entry which is preliminary data.</text>
</comment>
<dbReference type="Proteomes" id="UP000562984">
    <property type="component" value="Unassembled WGS sequence"/>
</dbReference>
<reference evidence="1 2" key="1">
    <citation type="submission" date="2020-05" db="EMBL/GenBank/DDBJ databases">
        <title>Nakamurella sp. DB0629 isolated from air conditioner.</title>
        <authorList>
            <person name="Kim D.H."/>
            <person name="Kim D.-U."/>
        </authorList>
    </citation>
    <scope>NUCLEOTIDE SEQUENCE [LARGE SCALE GENOMIC DNA]</scope>
    <source>
        <strain evidence="1 2">DB0629</strain>
    </source>
</reference>
<sequence length="166" mass="17556">MTTPAGSTEGFAVAVVREDGAWQVSLLADELLDDLDGVISAVRQVSGAGAAFAMLAVDDEFFVIVRPVPGGASLLLSDATAALDYDIAADVLDLLQVPVPDDDDLDEDPWPEGDLAVLADFGIPEEQMQLVCSEDDLYPDEQLQTIAEAAGFETEFVAVVDPADRD</sequence>
<dbReference type="InterPro" id="IPR023869">
    <property type="entry name" value="tRNA_Adeno_NH3ase_assoc_put"/>
</dbReference>
<organism evidence="1 2">
    <name type="scientific">Nakamurella aerolata</name>
    <dbReference type="NCBI Taxonomy" id="1656892"/>
    <lineage>
        <taxon>Bacteria</taxon>
        <taxon>Bacillati</taxon>
        <taxon>Actinomycetota</taxon>
        <taxon>Actinomycetes</taxon>
        <taxon>Nakamurellales</taxon>
        <taxon>Nakamurellaceae</taxon>
        <taxon>Nakamurella</taxon>
    </lineage>
</organism>